<accession>A0A9W8K1I6</accession>
<reference evidence="2" key="1">
    <citation type="submission" date="2022-07" db="EMBL/GenBank/DDBJ databases">
        <title>Genome Sequence of Agrocybe chaxingu.</title>
        <authorList>
            <person name="Buettner E."/>
        </authorList>
    </citation>
    <scope>NUCLEOTIDE SEQUENCE</scope>
    <source>
        <strain evidence="2">MP-N11</strain>
    </source>
</reference>
<keyword evidence="3" id="KW-1185">Reference proteome</keyword>
<dbReference type="GO" id="GO:0005524">
    <property type="term" value="F:ATP binding"/>
    <property type="evidence" value="ECO:0007669"/>
    <property type="project" value="InterPro"/>
</dbReference>
<dbReference type="Gene3D" id="1.10.510.10">
    <property type="entry name" value="Transferase(Phosphotransferase) domain 1"/>
    <property type="match status" value="1"/>
</dbReference>
<dbReference type="OrthoDB" id="4062651at2759"/>
<evidence type="ECO:0000313" key="3">
    <source>
        <dbReference type="Proteomes" id="UP001148786"/>
    </source>
</evidence>
<dbReference type="EMBL" id="JANKHO010000456">
    <property type="protein sequence ID" value="KAJ3509709.1"/>
    <property type="molecule type" value="Genomic_DNA"/>
</dbReference>
<proteinExistence type="predicted"/>
<sequence length="90" mass="10647">MEMLHRPNVVEYYGIEIHRAKVYIVLQLFEDEGIIQVYTMQLLEGLAYLYSRGVAHQGIKPDKTKLYNDRPMTQRFMIELYDTGVHLDRA</sequence>
<dbReference type="InterPro" id="IPR011009">
    <property type="entry name" value="Kinase-like_dom_sf"/>
</dbReference>
<evidence type="ECO:0000313" key="2">
    <source>
        <dbReference type="EMBL" id="KAJ3509709.1"/>
    </source>
</evidence>
<feature type="domain" description="Protein kinase" evidence="1">
    <location>
        <begin position="1"/>
        <end position="90"/>
    </location>
</feature>
<dbReference type="Proteomes" id="UP001148786">
    <property type="component" value="Unassembled WGS sequence"/>
</dbReference>
<dbReference type="AlphaFoldDB" id="A0A9W8K1I6"/>
<dbReference type="SUPFAM" id="SSF56112">
    <property type="entry name" value="Protein kinase-like (PK-like)"/>
    <property type="match status" value="1"/>
</dbReference>
<gene>
    <name evidence="2" type="ORF">NLJ89_g5076</name>
</gene>
<organism evidence="2 3">
    <name type="scientific">Agrocybe chaxingu</name>
    <dbReference type="NCBI Taxonomy" id="84603"/>
    <lineage>
        <taxon>Eukaryota</taxon>
        <taxon>Fungi</taxon>
        <taxon>Dikarya</taxon>
        <taxon>Basidiomycota</taxon>
        <taxon>Agaricomycotina</taxon>
        <taxon>Agaricomycetes</taxon>
        <taxon>Agaricomycetidae</taxon>
        <taxon>Agaricales</taxon>
        <taxon>Agaricineae</taxon>
        <taxon>Strophariaceae</taxon>
        <taxon>Agrocybe</taxon>
    </lineage>
</organism>
<dbReference type="GO" id="GO:0004672">
    <property type="term" value="F:protein kinase activity"/>
    <property type="evidence" value="ECO:0007669"/>
    <property type="project" value="InterPro"/>
</dbReference>
<name>A0A9W8K1I6_9AGAR</name>
<protein>
    <recommendedName>
        <fullName evidence="1">Protein kinase domain-containing protein</fullName>
    </recommendedName>
</protein>
<dbReference type="PROSITE" id="PS50011">
    <property type="entry name" value="PROTEIN_KINASE_DOM"/>
    <property type="match status" value="1"/>
</dbReference>
<dbReference type="InterPro" id="IPR000719">
    <property type="entry name" value="Prot_kinase_dom"/>
</dbReference>
<comment type="caution">
    <text evidence="2">The sequence shown here is derived from an EMBL/GenBank/DDBJ whole genome shotgun (WGS) entry which is preliminary data.</text>
</comment>
<evidence type="ECO:0000259" key="1">
    <source>
        <dbReference type="PROSITE" id="PS50011"/>
    </source>
</evidence>